<evidence type="ECO:0000313" key="1">
    <source>
        <dbReference type="EMBL" id="NML44583.1"/>
    </source>
</evidence>
<dbReference type="Proteomes" id="UP000541185">
    <property type="component" value="Unassembled WGS sequence"/>
</dbReference>
<name>A0A848H7S0_9BURK</name>
<dbReference type="RefSeq" id="WP_169418702.1">
    <property type="nucleotide sequence ID" value="NZ_JABBFX010000001.1"/>
</dbReference>
<proteinExistence type="predicted"/>
<reference evidence="1 2" key="1">
    <citation type="submission" date="2020-04" db="EMBL/GenBank/DDBJ databases">
        <title>Ramlibacter sp. G-1-2-2 isolated from soil.</title>
        <authorList>
            <person name="Dahal R.H."/>
        </authorList>
    </citation>
    <scope>NUCLEOTIDE SEQUENCE [LARGE SCALE GENOMIC DNA]</scope>
    <source>
        <strain evidence="1 2">G-1-2-2</strain>
    </source>
</reference>
<keyword evidence="2" id="KW-1185">Reference proteome</keyword>
<sequence length="74" mass="8280">MKVTYVSKGGEGPAYEIEADRHGNFTIRQDGRVVKRVSSLPDYVGRPRWGSKKLEQSALDEAKAAIDAHHLTER</sequence>
<accession>A0A848H7S0</accession>
<evidence type="ECO:0000313" key="2">
    <source>
        <dbReference type="Proteomes" id="UP000541185"/>
    </source>
</evidence>
<gene>
    <name evidence="1" type="ORF">HHL11_12525</name>
</gene>
<dbReference type="AlphaFoldDB" id="A0A848H7S0"/>
<protein>
    <submittedName>
        <fullName evidence="1">Uncharacterized protein</fullName>
    </submittedName>
</protein>
<comment type="caution">
    <text evidence="1">The sequence shown here is derived from an EMBL/GenBank/DDBJ whole genome shotgun (WGS) entry which is preliminary data.</text>
</comment>
<organism evidence="1 2">
    <name type="scientific">Ramlibacter agri</name>
    <dbReference type="NCBI Taxonomy" id="2728837"/>
    <lineage>
        <taxon>Bacteria</taxon>
        <taxon>Pseudomonadati</taxon>
        <taxon>Pseudomonadota</taxon>
        <taxon>Betaproteobacteria</taxon>
        <taxon>Burkholderiales</taxon>
        <taxon>Comamonadaceae</taxon>
        <taxon>Ramlibacter</taxon>
    </lineage>
</organism>
<dbReference type="EMBL" id="JABBFX010000001">
    <property type="protein sequence ID" value="NML44583.1"/>
    <property type="molecule type" value="Genomic_DNA"/>
</dbReference>